<dbReference type="InterPro" id="IPR038576">
    <property type="entry name" value="Methyltransf_Zn-bd_dom_put_sf"/>
</dbReference>
<dbReference type="Pfam" id="PF08421">
    <property type="entry name" value="Methyltransf_13"/>
    <property type="match status" value="1"/>
</dbReference>
<evidence type="ECO:0000259" key="2">
    <source>
        <dbReference type="Pfam" id="PF08484"/>
    </source>
</evidence>
<dbReference type="EMBL" id="JAHCLR010000012">
    <property type="protein sequence ID" value="MBS9533504.1"/>
    <property type="molecule type" value="Genomic_DNA"/>
</dbReference>
<dbReference type="InterPro" id="IPR013691">
    <property type="entry name" value="MeTrfase_14"/>
</dbReference>
<dbReference type="SUPFAM" id="SSF53335">
    <property type="entry name" value="S-adenosyl-L-methionine-dependent methyltransferases"/>
    <property type="match status" value="1"/>
</dbReference>
<protein>
    <submittedName>
        <fullName evidence="3">Transferase</fullName>
    </submittedName>
</protein>
<feature type="domain" description="Methyltransferase putative zinc binding" evidence="1">
    <location>
        <begin position="4"/>
        <end position="58"/>
    </location>
</feature>
<feature type="domain" description="C-methyltransferase" evidence="2">
    <location>
        <begin position="206"/>
        <end position="342"/>
    </location>
</feature>
<name>A0ABS5RH48_9MYCO</name>
<evidence type="ECO:0000313" key="4">
    <source>
        <dbReference type="Proteomes" id="UP001519535"/>
    </source>
</evidence>
<comment type="caution">
    <text evidence="3">The sequence shown here is derived from an EMBL/GenBank/DDBJ whole genome shotgun (WGS) entry which is preliminary data.</text>
</comment>
<reference evidence="3 4" key="1">
    <citation type="submission" date="2021-05" db="EMBL/GenBank/DDBJ databases">
        <title>Mycobacterium acidophilum sp. nov., an extremely acid-tolerant member of the genus Mycobacterium.</title>
        <authorList>
            <person name="Xia J."/>
        </authorList>
    </citation>
    <scope>NUCLEOTIDE SEQUENCE [LARGE SCALE GENOMIC DNA]</scope>
    <source>
        <strain evidence="3 4">M1</strain>
    </source>
</reference>
<keyword evidence="4" id="KW-1185">Reference proteome</keyword>
<dbReference type="Proteomes" id="UP001519535">
    <property type="component" value="Unassembled WGS sequence"/>
</dbReference>
<keyword evidence="3" id="KW-0808">Transferase</keyword>
<dbReference type="Gene3D" id="6.20.50.110">
    <property type="entry name" value="Methyltransferase, zinc-binding domain"/>
    <property type="match status" value="1"/>
</dbReference>
<evidence type="ECO:0000313" key="3">
    <source>
        <dbReference type="EMBL" id="MBS9533504.1"/>
    </source>
</evidence>
<dbReference type="Pfam" id="PF08484">
    <property type="entry name" value="Methyltransf_14"/>
    <property type="match status" value="1"/>
</dbReference>
<gene>
    <name evidence="3" type="ORF">KIH27_07870</name>
</gene>
<dbReference type="RefSeq" id="WP_214092389.1">
    <property type="nucleotide sequence ID" value="NZ_JAHCLR010000012.1"/>
</dbReference>
<accession>A0ABS5RH48</accession>
<dbReference type="Gene3D" id="3.40.50.150">
    <property type="entry name" value="Vaccinia Virus protein VP39"/>
    <property type="match status" value="1"/>
</dbReference>
<dbReference type="InterPro" id="IPR029063">
    <property type="entry name" value="SAM-dependent_MTases_sf"/>
</dbReference>
<sequence length="359" mass="38628">MNRCRSCGGTALSPVLDLGAVPAADDFPLANQPVDPRETSHPLAMCLCADCNLAQLADDDTVTAEPRAVEPQALRDQAADAVRRVATDGWLRGATVREFGSPHGGSWIPLLTERGYTQSERADLVLDCFGIMHDPDQRSAFELRARATAPGGVLLLQFHSLLAIVRDGQWNALRHGHFAYYSLTALTTLLATAGMGVASAWEFDLYGGTVLVAAVPGNVEPGRRVRDILARERDFGVTDPNVVGRLQYTARERAARLRNWLESAAAAGHSVYGYGAASRVPALFSLAGVNRHLVRAVADASPAKRGRRIPGTDVAIISPDELIAANPGRVLLTLPDLYPEVSARYPQLDGRWTIEPLAP</sequence>
<dbReference type="InterPro" id="IPR013630">
    <property type="entry name" value="Methyltransf_Zn-bd_dom_put"/>
</dbReference>
<organism evidence="3 4">
    <name type="scientific">Mycolicibacter acidiphilus</name>
    <dbReference type="NCBI Taxonomy" id="2835306"/>
    <lineage>
        <taxon>Bacteria</taxon>
        <taxon>Bacillati</taxon>
        <taxon>Actinomycetota</taxon>
        <taxon>Actinomycetes</taxon>
        <taxon>Mycobacteriales</taxon>
        <taxon>Mycobacteriaceae</taxon>
        <taxon>Mycolicibacter</taxon>
    </lineage>
</organism>
<dbReference type="GO" id="GO:0016740">
    <property type="term" value="F:transferase activity"/>
    <property type="evidence" value="ECO:0007669"/>
    <property type="project" value="UniProtKB-KW"/>
</dbReference>
<evidence type="ECO:0000259" key="1">
    <source>
        <dbReference type="Pfam" id="PF08421"/>
    </source>
</evidence>
<dbReference type="Gene3D" id="3.40.50.720">
    <property type="entry name" value="NAD(P)-binding Rossmann-like Domain"/>
    <property type="match status" value="1"/>
</dbReference>
<proteinExistence type="predicted"/>